<dbReference type="Gene3D" id="3.20.20.80">
    <property type="entry name" value="Glycosidases"/>
    <property type="match status" value="1"/>
</dbReference>
<dbReference type="InterPro" id="IPR050386">
    <property type="entry name" value="Glycosyl_hydrolase_5"/>
</dbReference>
<evidence type="ECO:0000259" key="5">
    <source>
        <dbReference type="Pfam" id="PF00150"/>
    </source>
</evidence>
<dbReference type="OrthoDB" id="1887033at2759"/>
<evidence type="ECO:0000313" key="6">
    <source>
        <dbReference type="EMBL" id="OJA21032.1"/>
    </source>
</evidence>
<dbReference type="PANTHER" id="PTHR31297:SF43">
    <property type="entry name" value="GLUCAN 1,3-BETA-GLUCOSIDASE 3"/>
    <property type="match status" value="1"/>
</dbReference>
<dbReference type="GO" id="GO:0005576">
    <property type="term" value="C:extracellular region"/>
    <property type="evidence" value="ECO:0007669"/>
    <property type="project" value="TreeGrafter"/>
</dbReference>
<evidence type="ECO:0000313" key="7">
    <source>
        <dbReference type="Proteomes" id="UP000183567"/>
    </source>
</evidence>
<dbReference type="Proteomes" id="UP000183567">
    <property type="component" value="Unassembled WGS sequence"/>
</dbReference>
<keyword evidence="2 4" id="KW-0378">Hydrolase</keyword>
<evidence type="ECO:0000256" key="4">
    <source>
        <dbReference type="RuleBase" id="RU361153"/>
    </source>
</evidence>
<organism evidence="6 7">
    <name type="scientific">Rhizopogon vesiculosus</name>
    <dbReference type="NCBI Taxonomy" id="180088"/>
    <lineage>
        <taxon>Eukaryota</taxon>
        <taxon>Fungi</taxon>
        <taxon>Dikarya</taxon>
        <taxon>Basidiomycota</taxon>
        <taxon>Agaricomycotina</taxon>
        <taxon>Agaricomycetes</taxon>
        <taxon>Agaricomycetidae</taxon>
        <taxon>Boletales</taxon>
        <taxon>Suillineae</taxon>
        <taxon>Rhizopogonaceae</taxon>
        <taxon>Rhizopogon</taxon>
    </lineage>
</organism>
<keyword evidence="7" id="KW-1185">Reference proteome</keyword>
<dbReference type="GO" id="GO:0009251">
    <property type="term" value="P:glucan catabolic process"/>
    <property type="evidence" value="ECO:0007669"/>
    <property type="project" value="TreeGrafter"/>
</dbReference>
<protein>
    <recommendedName>
        <fullName evidence="5">Glycoside hydrolase family 5 domain-containing protein</fullName>
    </recommendedName>
</protein>
<dbReference type="InterPro" id="IPR001547">
    <property type="entry name" value="Glyco_hydro_5"/>
</dbReference>
<evidence type="ECO:0000256" key="1">
    <source>
        <dbReference type="ARBA" id="ARBA00005641"/>
    </source>
</evidence>
<dbReference type="EMBL" id="LVVM01000303">
    <property type="protein sequence ID" value="OJA21032.1"/>
    <property type="molecule type" value="Genomic_DNA"/>
</dbReference>
<comment type="caution">
    <text evidence="6">The sequence shown here is derived from an EMBL/GenBank/DDBJ whole genome shotgun (WGS) entry which is preliminary data.</text>
</comment>
<sequence>MQQHIYRYRKQRGVNLGSWFVLERWISESPFKWAIGSGQSDLDVAKGSNAKQVLEHHWDSWITASDFEWLAARGINTVRIPIGYYHICALDPSVLTQTDFDGLQHVFEGAWSKIIAAVMTAQSFGIGVLFDLHAAPGKQNQDSHSGTSSPVVSFFHSKFNMQLAVRVLRILVTQLVALQTQEPVINNIAGIELLNEPHAASHEALYIWYKEAIQEIRTLDHGFPIYISDCWMTDQYADFVANLPPSWALTCVDHHLYRCFTRNDISTPAVQHIASLSDPNAPFPQMFSRTSEKLAAAGSGLIVGEWSAALNPGSLQGAPDEHRVRTSYVRAQLDLFEQYCAGSFFWTGIFPNVVGMMPVKDFVGLSDDISARKVAARNVASGQHASYWARFSGHYEHWRFNTGFDQGWNEAYDFFALDRAGKPAVSELGFKGYVAKRKVQEHIREKGVSDNIWEFVSPAAAGWSRTYPSTDLDKARMLRSLIFSITTVDLIFTCQNRQSTSLCIHTSVHDDVSVLD</sequence>
<feature type="domain" description="Glycoside hydrolase family 5" evidence="5">
    <location>
        <begin position="54"/>
        <end position="347"/>
    </location>
</feature>
<dbReference type="SUPFAM" id="SSF51445">
    <property type="entry name" value="(Trans)glycosidases"/>
    <property type="match status" value="1"/>
</dbReference>
<dbReference type="InterPro" id="IPR017853">
    <property type="entry name" value="GH"/>
</dbReference>
<dbReference type="STRING" id="180088.A0A1J8R5F4"/>
<name>A0A1J8R5F4_9AGAM</name>
<dbReference type="Pfam" id="PF00150">
    <property type="entry name" value="Cellulase"/>
    <property type="match status" value="1"/>
</dbReference>
<evidence type="ECO:0000256" key="2">
    <source>
        <dbReference type="ARBA" id="ARBA00022801"/>
    </source>
</evidence>
<accession>A0A1J8R5F4</accession>
<evidence type="ECO:0000256" key="3">
    <source>
        <dbReference type="ARBA" id="ARBA00023295"/>
    </source>
</evidence>
<reference evidence="6 7" key="1">
    <citation type="submission" date="2016-03" db="EMBL/GenBank/DDBJ databases">
        <title>Comparative genomics of the ectomycorrhizal sister species Rhizopogon vinicolor and Rhizopogon vesiculosus (Basidiomycota: Boletales) reveals a divergence of the mating type B locus.</title>
        <authorList>
            <person name="Mujic A.B."/>
            <person name="Kuo A."/>
            <person name="Tritt A."/>
            <person name="Lipzen A."/>
            <person name="Chen C."/>
            <person name="Johnson J."/>
            <person name="Sharma A."/>
            <person name="Barry K."/>
            <person name="Grigoriev I.V."/>
            <person name="Spatafora J.W."/>
        </authorList>
    </citation>
    <scope>NUCLEOTIDE SEQUENCE [LARGE SCALE GENOMIC DNA]</scope>
    <source>
        <strain evidence="6 7">AM-OR11-056</strain>
    </source>
</reference>
<comment type="similarity">
    <text evidence="1 4">Belongs to the glycosyl hydrolase 5 (cellulase A) family.</text>
</comment>
<gene>
    <name evidence="6" type="ORF">AZE42_05540</name>
</gene>
<keyword evidence="3 4" id="KW-0326">Glycosidase</keyword>
<dbReference type="GO" id="GO:0046557">
    <property type="term" value="F:glucan endo-1,6-beta-glucosidase activity"/>
    <property type="evidence" value="ECO:0007669"/>
    <property type="project" value="TreeGrafter"/>
</dbReference>
<proteinExistence type="inferred from homology"/>
<dbReference type="GO" id="GO:0009986">
    <property type="term" value="C:cell surface"/>
    <property type="evidence" value="ECO:0007669"/>
    <property type="project" value="TreeGrafter"/>
</dbReference>
<dbReference type="AlphaFoldDB" id="A0A1J8R5F4"/>
<dbReference type="PANTHER" id="PTHR31297">
    <property type="entry name" value="GLUCAN ENDO-1,6-BETA-GLUCOSIDASE B"/>
    <property type="match status" value="1"/>
</dbReference>